<keyword evidence="9 12" id="KW-0472">Membrane</keyword>
<feature type="region of interest" description="Disordered" evidence="11">
    <location>
        <begin position="1"/>
        <end position="20"/>
    </location>
</feature>
<keyword evidence="4" id="KW-0808">Transferase</keyword>
<dbReference type="Proteomes" id="UP001157418">
    <property type="component" value="Unassembled WGS sequence"/>
</dbReference>
<dbReference type="PANTHER" id="PTHR46905">
    <property type="entry name" value="RING-H2 FINGER PROTEIN ATL78"/>
    <property type="match status" value="1"/>
</dbReference>
<dbReference type="InterPro" id="IPR044602">
    <property type="entry name" value="ATL10/ATL72-79-like"/>
</dbReference>
<protein>
    <recommendedName>
        <fullName evidence="3">RING-type E3 ubiquitin transferase</fullName>
        <ecNumber evidence="3">2.3.2.27</ecNumber>
    </recommendedName>
</protein>
<dbReference type="GO" id="GO:0061630">
    <property type="term" value="F:ubiquitin protein ligase activity"/>
    <property type="evidence" value="ECO:0007669"/>
    <property type="project" value="UniProtKB-EC"/>
</dbReference>
<evidence type="ECO:0000256" key="7">
    <source>
        <dbReference type="ARBA" id="ARBA00022833"/>
    </source>
</evidence>
<comment type="subcellular location">
    <subcellularLocation>
        <location evidence="2">Membrane</location>
        <topology evidence="2">Single-pass membrane protein</topology>
    </subcellularLocation>
</comment>
<evidence type="ECO:0000256" key="5">
    <source>
        <dbReference type="ARBA" id="ARBA00022692"/>
    </source>
</evidence>
<keyword evidence="6" id="KW-0479">Metal-binding</keyword>
<evidence type="ECO:0000256" key="11">
    <source>
        <dbReference type="SAM" id="MobiDB-lite"/>
    </source>
</evidence>
<keyword evidence="14" id="KW-1185">Reference proteome</keyword>
<reference evidence="13 14" key="1">
    <citation type="submission" date="2022-01" db="EMBL/GenBank/DDBJ databases">
        <authorList>
            <person name="Xiong W."/>
            <person name="Schranz E."/>
        </authorList>
    </citation>
    <scope>NUCLEOTIDE SEQUENCE [LARGE SCALE GENOMIC DNA]</scope>
</reference>
<comment type="catalytic activity">
    <reaction evidence="1">
        <text>S-ubiquitinyl-[E2 ubiquitin-conjugating enzyme]-L-cysteine + [acceptor protein]-L-lysine = [E2 ubiquitin-conjugating enzyme]-L-cysteine + N(6)-ubiquitinyl-[acceptor protein]-L-lysine.</text>
        <dbReference type="EC" id="2.3.2.27"/>
    </reaction>
</comment>
<dbReference type="AlphaFoldDB" id="A0AAU9N9V8"/>
<evidence type="ECO:0000256" key="4">
    <source>
        <dbReference type="ARBA" id="ARBA00022679"/>
    </source>
</evidence>
<comment type="caution">
    <text evidence="13">The sequence shown here is derived from an EMBL/GenBank/DDBJ whole genome shotgun (WGS) entry which is preliminary data.</text>
</comment>
<evidence type="ECO:0000256" key="2">
    <source>
        <dbReference type="ARBA" id="ARBA00004167"/>
    </source>
</evidence>
<organism evidence="13 14">
    <name type="scientific">Lactuca virosa</name>
    <dbReference type="NCBI Taxonomy" id="75947"/>
    <lineage>
        <taxon>Eukaryota</taxon>
        <taxon>Viridiplantae</taxon>
        <taxon>Streptophyta</taxon>
        <taxon>Embryophyta</taxon>
        <taxon>Tracheophyta</taxon>
        <taxon>Spermatophyta</taxon>
        <taxon>Magnoliopsida</taxon>
        <taxon>eudicotyledons</taxon>
        <taxon>Gunneridae</taxon>
        <taxon>Pentapetalae</taxon>
        <taxon>asterids</taxon>
        <taxon>campanulids</taxon>
        <taxon>Asterales</taxon>
        <taxon>Asteraceae</taxon>
        <taxon>Cichorioideae</taxon>
        <taxon>Cichorieae</taxon>
        <taxon>Lactucinae</taxon>
        <taxon>Lactuca</taxon>
    </lineage>
</organism>
<evidence type="ECO:0000256" key="12">
    <source>
        <dbReference type="SAM" id="Phobius"/>
    </source>
</evidence>
<dbReference type="PANTHER" id="PTHR46905:SF21">
    <property type="entry name" value="RING-TYPE E3 UBIQUITIN TRANSFERASE"/>
    <property type="match status" value="1"/>
</dbReference>
<evidence type="ECO:0000256" key="10">
    <source>
        <dbReference type="ARBA" id="ARBA00024209"/>
    </source>
</evidence>
<keyword evidence="5 12" id="KW-0812">Transmembrane</keyword>
<keyword evidence="7" id="KW-0862">Zinc</keyword>
<evidence type="ECO:0000256" key="9">
    <source>
        <dbReference type="ARBA" id="ARBA00023136"/>
    </source>
</evidence>
<proteinExistence type="inferred from homology"/>
<evidence type="ECO:0000256" key="1">
    <source>
        <dbReference type="ARBA" id="ARBA00000900"/>
    </source>
</evidence>
<dbReference type="GO" id="GO:0016567">
    <property type="term" value="P:protein ubiquitination"/>
    <property type="evidence" value="ECO:0007669"/>
    <property type="project" value="InterPro"/>
</dbReference>
<evidence type="ECO:0000256" key="3">
    <source>
        <dbReference type="ARBA" id="ARBA00012483"/>
    </source>
</evidence>
<evidence type="ECO:0000256" key="8">
    <source>
        <dbReference type="ARBA" id="ARBA00022989"/>
    </source>
</evidence>
<evidence type="ECO:0000313" key="14">
    <source>
        <dbReference type="Proteomes" id="UP001157418"/>
    </source>
</evidence>
<sequence length="114" mass="12228">MSSSIPQNNNTTDSSEPGQTGFDTNTIVVLAALLCALVAALVLNSVIQYALRNRRQSLEAATTTDKHSIKKIPVEVFRCGAEILATECSICLGDFVDGDKAFSGFATRRQSSRC</sequence>
<name>A0AAU9N9V8_9ASTR</name>
<keyword evidence="8 12" id="KW-1133">Transmembrane helix</keyword>
<comment type="similarity">
    <text evidence="10">Belongs to the RING-type zinc finger family. ATL subfamily.</text>
</comment>
<gene>
    <name evidence="13" type="ORF">LVIROSA_LOCUS19790</name>
</gene>
<evidence type="ECO:0000256" key="6">
    <source>
        <dbReference type="ARBA" id="ARBA00022723"/>
    </source>
</evidence>
<dbReference type="EMBL" id="CAKMRJ010003334">
    <property type="protein sequence ID" value="CAH1433189.1"/>
    <property type="molecule type" value="Genomic_DNA"/>
</dbReference>
<accession>A0AAU9N9V8</accession>
<dbReference type="GO" id="GO:0016020">
    <property type="term" value="C:membrane"/>
    <property type="evidence" value="ECO:0007669"/>
    <property type="project" value="UniProtKB-SubCell"/>
</dbReference>
<dbReference type="GO" id="GO:0046872">
    <property type="term" value="F:metal ion binding"/>
    <property type="evidence" value="ECO:0007669"/>
    <property type="project" value="UniProtKB-KW"/>
</dbReference>
<evidence type="ECO:0000313" key="13">
    <source>
        <dbReference type="EMBL" id="CAH1433189.1"/>
    </source>
</evidence>
<feature type="transmembrane region" description="Helical" evidence="12">
    <location>
        <begin position="27"/>
        <end position="47"/>
    </location>
</feature>
<dbReference type="EC" id="2.3.2.27" evidence="3"/>